<dbReference type="Proteomes" id="UP000027120">
    <property type="component" value="Unassembled WGS sequence"/>
</dbReference>
<feature type="non-terminal residue" evidence="3">
    <location>
        <position position="1"/>
    </location>
</feature>
<dbReference type="Gene3D" id="3.40.50.1820">
    <property type="entry name" value="alpha/beta hydrolase"/>
    <property type="match status" value="1"/>
</dbReference>
<reference evidence="3 4" key="1">
    <citation type="submission" date="2014-04" db="EMBL/GenBank/DDBJ databases">
        <authorList>
            <consortium name="International Citrus Genome Consortium"/>
            <person name="Gmitter F."/>
            <person name="Chen C."/>
            <person name="Farmerie W."/>
            <person name="Harkins T."/>
            <person name="Desany B."/>
            <person name="Mohiuddin M."/>
            <person name="Kodira C."/>
            <person name="Borodovsky M."/>
            <person name="Lomsadze A."/>
            <person name="Burns P."/>
            <person name="Jenkins J."/>
            <person name="Prochnik S."/>
            <person name="Shu S."/>
            <person name="Chapman J."/>
            <person name="Pitluck S."/>
            <person name="Schmutz J."/>
            <person name="Rokhsar D."/>
        </authorList>
    </citation>
    <scope>NUCLEOTIDE SEQUENCE</scope>
</reference>
<keyword evidence="4" id="KW-1185">Reference proteome</keyword>
<feature type="domain" description="Alpha/beta hydrolase fold-3" evidence="2">
    <location>
        <begin position="18"/>
        <end position="179"/>
    </location>
</feature>
<organism evidence="3 4">
    <name type="scientific">Citrus sinensis</name>
    <name type="common">Sweet orange</name>
    <name type="synonym">Citrus aurantium var. sinensis</name>
    <dbReference type="NCBI Taxonomy" id="2711"/>
    <lineage>
        <taxon>Eukaryota</taxon>
        <taxon>Viridiplantae</taxon>
        <taxon>Streptophyta</taxon>
        <taxon>Embryophyta</taxon>
        <taxon>Tracheophyta</taxon>
        <taxon>Spermatophyta</taxon>
        <taxon>Magnoliopsida</taxon>
        <taxon>eudicotyledons</taxon>
        <taxon>Gunneridae</taxon>
        <taxon>Pentapetalae</taxon>
        <taxon>rosids</taxon>
        <taxon>malvids</taxon>
        <taxon>Sapindales</taxon>
        <taxon>Rutaceae</taxon>
        <taxon>Aurantioideae</taxon>
        <taxon>Citrus</taxon>
    </lineage>
</organism>
<comment type="similarity">
    <text evidence="1">Belongs to the 'GDXG' lipolytic enzyme family.</text>
</comment>
<evidence type="ECO:0000313" key="3">
    <source>
        <dbReference type="EMBL" id="KDO58510.1"/>
    </source>
</evidence>
<dbReference type="Pfam" id="PF07859">
    <property type="entry name" value="Abhydrolase_3"/>
    <property type="match status" value="1"/>
</dbReference>
<proteinExistence type="inferred from homology"/>
<evidence type="ECO:0000259" key="2">
    <source>
        <dbReference type="Pfam" id="PF07859"/>
    </source>
</evidence>
<dbReference type="PANTHER" id="PTHR23024">
    <property type="entry name" value="ARYLACETAMIDE DEACETYLASE"/>
    <property type="match status" value="1"/>
</dbReference>
<dbReference type="InterPro" id="IPR029058">
    <property type="entry name" value="AB_hydrolase_fold"/>
</dbReference>
<evidence type="ECO:0000256" key="1">
    <source>
        <dbReference type="ARBA" id="ARBA00010515"/>
    </source>
</evidence>
<accession>A0A067EX84</accession>
<evidence type="ECO:0000313" key="4">
    <source>
        <dbReference type="Proteomes" id="UP000027120"/>
    </source>
</evidence>
<name>A0A067EX84_CITSI</name>
<gene>
    <name evidence="3" type="ORF">CISIN_1g036408mg</name>
</gene>
<dbReference type="GO" id="GO:0009860">
    <property type="term" value="P:pollen tube growth"/>
    <property type="evidence" value="ECO:0000318"/>
    <property type="project" value="GO_Central"/>
</dbReference>
<protein>
    <recommendedName>
        <fullName evidence="2">Alpha/beta hydrolase fold-3 domain-containing protein</fullName>
    </recommendedName>
</protein>
<dbReference type="InterPro" id="IPR013094">
    <property type="entry name" value="AB_hydrolase_3"/>
</dbReference>
<dbReference type="SUPFAM" id="SSF53474">
    <property type="entry name" value="alpha/beta-Hydrolases"/>
    <property type="match status" value="1"/>
</dbReference>
<dbReference type="EMBL" id="KK784948">
    <property type="protein sequence ID" value="KDO58510.1"/>
    <property type="molecule type" value="Genomic_DNA"/>
</dbReference>
<dbReference type="InterPro" id="IPR050466">
    <property type="entry name" value="Carboxylest/Gibb_receptor"/>
</dbReference>
<dbReference type="AlphaFoldDB" id="A0A067EX84"/>
<dbReference type="GO" id="GO:0052689">
    <property type="term" value="F:carboxylic ester hydrolase activity"/>
    <property type="evidence" value="ECO:0000318"/>
    <property type="project" value="GO_Central"/>
</dbReference>
<dbReference type="PANTHER" id="PTHR23024:SF24">
    <property type="entry name" value="ALPHA_BETA HYDROLASE FOLD-3 DOMAIN-CONTAINING PROTEIN"/>
    <property type="match status" value="1"/>
</dbReference>
<dbReference type="SMR" id="A0A067EX84"/>
<sequence>FGSLLSTKTATTSSSPVIVYFHGGGFILLATNSKRFDDHYRRLAKEIPAVVISVNYRLAPENQYPSQYDDGIDMLKFIDSKISTVEHFPACTNLKRCFVTGDSAGENLAHNVAVRANECKFSMLMLLRVVLIQPFFGGEERTQSEEDLNDITPLVSLKRTDWMWKAFWPEGSDRDQSKFVLLY</sequence>